<evidence type="ECO:0000313" key="3">
    <source>
        <dbReference type="Proteomes" id="UP000539313"/>
    </source>
</evidence>
<dbReference type="Pfam" id="PF10092">
    <property type="entry name" value="DUF2330"/>
    <property type="match status" value="1"/>
</dbReference>
<organism evidence="2 3">
    <name type="scientific">Thermomonospora cellulosilytica</name>
    <dbReference type="NCBI Taxonomy" id="1411118"/>
    <lineage>
        <taxon>Bacteria</taxon>
        <taxon>Bacillati</taxon>
        <taxon>Actinomycetota</taxon>
        <taxon>Actinomycetes</taxon>
        <taxon>Streptosporangiales</taxon>
        <taxon>Thermomonosporaceae</taxon>
        <taxon>Thermomonospora</taxon>
    </lineage>
</organism>
<dbReference type="EMBL" id="JACJII010000001">
    <property type="protein sequence ID" value="MBA9006136.1"/>
    <property type="molecule type" value="Genomic_DNA"/>
</dbReference>
<evidence type="ECO:0000256" key="1">
    <source>
        <dbReference type="SAM" id="Phobius"/>
    </source>
</evidence>
<proteinExistence type="predicted"/>
<gene>
    <name evidence="2" type="ORF">HNR21_005018</name>
</gene>
<dbReference type="RefSeq" id="WP_182707141.1">
    <property type="nucleotide sequence ID" value="NZ_JACJII010000001.1"/>
</dbReference>
<dbReference type="Proteomes" id="UP000539313">
    <property type="component" value="Unassembled WGS sequence"/>
</dbReference>
<reference evidence="2 3" key="1">
    <citation type="submission" date="2020-08" db="EMBL/GenBank/DDBJ databases">
        <title>Sequencing the genomes of 1000 actinobacteria strains.</title>
        <authorList>
            <person name="Klenk H.-P."/>
        </authorList>
    </citation>
    <scope>NUCLEOTIDE SEQUENCE [LARGE SCALE GENOMIC DNA]</scope>
    <source>
        <strain evidence="2 3">DSM 45823</strain>
    </source>
</reference>
<keyword evidence="1" id="KW-0812">Transmembrane</keyword>
<evidence type="ECO:0008006" key="4">
    <source>
        <dbReference type="Google" id="ProtNLM"/>
    </source>
</evidence>
<feature type="transmembrane region" description="Helical" evidence="1">
    <location>
        <begin position="326"/>
        <end position="343"/>
    </location>
</feature>
<protein>
    <recommendedName>
        <fullName evidence="4">DUF2330 domain-containing protein</fullName>
    </recommendedName>
</protein>
<comment type="caution">
    <text evidence="2">The sequence shown here is derived from an EMBL/GenBank/DDBJ whole genome shotgun (WGS) entry which is preliminary data.</text>
</comment>
<dbReference type="AlphaFoldDB" id="A0A7W3RAS6"/>
<sequence length="350" mass="38423">MRVLVRVFAVVCLLAVWSGGGLVRPSWACGCGAMITAGSDLRVDRETSIVRYDDRTRTEDIVMRLAVRSDARDAAWLFPTPSRARVRLGDQTWFRQLERLTAPKVVKRRHWWDGDGGDGASAGAPPGASGGGVSVLEERRLGPFQVATLAADDSGALAGWLERNGYRLSDRLDEALRPYVRMGWTYVAVKLAPGAGAELNGELDPLHVSFRSDEIVYPMRLSRLADNDQSVHLYVLGAHRVEHRGPEGRGFGVTFAGWVEPRQVASARLREFLGGRMFLTEVVNQGLEPQDVDDDFRYRYTADRPHREVVYVDEYVEVLGVPAGRALVAAGVLAAAAVAVTAVRRRGAGR</sequence>
<evidence type="ECO:0000313" key="2">
    <source>
        <dbReference type="EMBL" id="MBA9006136.1"/>
    </source>
</evidence>
<keyword evidence="1" id="KW-0472">Membrane</keyword>
<dbReference type="InterPro" id="IPR019283">
    <property type="entry name" value="DUF2330"/>
</dbReference>
<keyword evidence="3" id="KW-1185">Reference proteome</keyword>
<name>A0A7W3RAS6_9ACTN</name>
<keyword evidence="1" id="KW-1133">Transmembrane helix</keyword>
<accession>A0A7W3RAS6</accession>